<feature type="transmembrane region" description="Helical" evidence="2">
    <location>
        <begin position="111"/>
        <end position="131"/>
    </location>
</feature>
<keyword evidence="2" id="KW-0812">Transmembrane</keyword>
<dbReference type="RefSeq" id="WP_094365078.1">
    <property type="nucleotide sequence ID" value="NZ_NMVQ01000044.1"/>
</dbReference>
<feature type="domain" description="Transglutaminase-like" evidence="3">
    <location>
        <begin position="440"/>
        <end position="512"/>
    </location>
</feature>
<evidence type="ECO:0000256" key="2">
    <source>
        <dbReference type="SAM" id="Phobius"/>
    </source>
</evidence>
<dbReference type="SUPFAM" id="SSF54001">
    <property type="entry name" value="Cysteine proteinases"/>
    <property type="match status" value="1"/>
</dbReference>
<feature type="transmembrane region" description="Helical" evidence="2">
    <location>
        <begin position="169"/>
        <end position="187"/>
    </location>
</feature>
<evidence type="ECO:0000256" key="1">
    <source>
        <dbReference type="SAM" id="MobiDB-lite"/>
    </source>
</evidence>
<gene>
    <name evidence="4" type="ORF">CGZ93_15625</name>
</gene>
<dbReference type="InterPro" id="IPR002931">
    <property type="entry name" value="Transglutaminase-like"/>
</dbReference>
<feature type="transmembrane region" description="Helical" evidence="2">
    <location>
        <begin position="143"/>
        <end position="163"/>
    </location>
</feature>
<comment type="caution">
    <text evidence="4">The sequence shown here is derived from an EMBL/GenBank/DDBJ whole genome shotgun (WGS) entry which is preliminary data.</text>
</comment>
<keyword evidence="2" id="KW-1133">Transmembrane helix</keyword>
<dbReference type="EMBL" id="NMVQ01000044">
    <property type="protein sequence ID" value="OYO18410.1"/>
    <property type="molecule type" value="Genomic_DNA"/>
</dbReference>
<reference evidence="4 5" key="1">
    <citation type="submission" date="2017-07" db="EMBL/GenBank/DDBJ databases">
        <title>Draft whole genome sequences of clinical Proprionibacteriaceae strains.</title>
        <authorList>
            <person name="Bernier A.-M."/>
            <person name="Bernard K."/>
            <person name="Domingo M.-C."/>
        </authorList>
    </citation>
    <scope>NUCLEOTIDE SEQUENCE [LARGE SCALE GENOMIC DNA]</scope>
    <source>
        <strain evidence="4 5">NML 130396</strain>
    </source>
</reference>
<dbReference type="SMART" id="SM00460">
    <property type="entry name" value="TGc"/>
    <property type="match status" value="1"/>
</dbReference>
<proteinExistence type="predicted"/>
<feature type="transmembrane region" description="Helical" evidence="2">
    <location>
        <begin position="199"/>
        <end position="221"/>
    </location>
</feature>
<keyword evidence="2" id="KW-0472">Membrane</keyword>
<feature type="transmembrane region" description="Helical" evidence="2">
    <location>
        <begin position="553"/>
        <end position="575"/>
    </location>
</feature>
<feature type="region of interest" description="Disordered" evidence="1">
    <location>
        <begin position="514"/>
        <end position="552"/>
    </location>
</feature>
<protein>
    <recommendedName>
        <fullName evidence="3">Transglutaminase-like domain-containing protein</fullName>
    </recommendedName>
</protein>
<keyword evidence="5" id="KW-1185">Reference proteome</keyword>
<dbReference type="OrthoDB" id="3651060at2"/>
<feature type="transmembrane region" description="Helical" evidence="2">
    <location>
        <begin position="69"/>
        <end position="91"/>
    </location>
</feature>
<evidence type="ECO:0000259" key="3">
    <source>
        <dbReference type="SMART" id="SM00460"/>
    </source>
</evidence>
<evidence type="ECO:0000313" key="5">
    <source>
        <dbReference type="Proteomes" id="UP000216311"/>
    </source>
</evidence>
<feature type="transmembrane region" description="Helical" evidence="2">
    <location>
        <begin position="44"/>
        <end position="62"/>
    </location>
</feature>
<dbReference type="PANTHER" id="PTHR42736">
    <property type="entry name" value="PROTEIN-GLUTAMINE GAMMA-GLUTAMYLTRANSFERASE"/>
    <property type="match status" value="1"/>
</dbReference>
<name>A0A255GRG3_9ACTN</name>
<sequence>MSSVAAAGSGGLTGAGPVARWVVSVLVLGLGTAALSTAWQNWAAWPLLLLAGLAGAAAAYGMARAKVFFALRLLVLALVPAIGMVLVGRQQGLAPLDALSRLVPTLLTSPFPAPVTLPLLLPGLAAVWLIGGLLGGLLTWRTFFLPPLLAGLGLLVLADLLTAGGSDRLGLVSFGLVTVVLAYWSGWSGRRRPGLPVGVWLAALLGLVALAVGFVFVGTPYQPRESVPRPAERTSEPNPLPMMGYWAEHPDEEILRRSGDTYPLHLVVLPDYDGVTFTTTSEYSDFGDIRTPLLPAGRYRKELTTTVTMKTTSRWLPAPGVPSRISVPEARIDVDTGSVISPQPPNGGVVSYTVTGSVDAPRMAELAGANVGEAERYTNLPAAPPEFEAYAKEITKDSVTFLEQTQALERALKSERKFVPTAPGGSSLPRLSTFLFAPEERGGRVGTSEQFASSFAVLARSLGIPTRVVVGFGAGSPLASDPQVNVVRGRDALAWPEVYFVDYGWVPFNPTPDLTSLQPPVEGRQSRPAPPPPVPTPNPTDEQDPPPGRQEDLWWLLPAGIGGGVLLTGLGLALARVVRRRRQQRGGAVGAWLLLRDSFRLSGRRMDPTRPAAALAADTGVPEADAVARAAEADSFAPRGEGAEVWPQARTADRALRRQTSWWRRLLWGISPAVWFQPVGRRGRRRAG</sequence>
<organism evidence="4 5">
    <name type="scientific">Enemella dayhoffiae</name>
    <dbReference type="NCBI Taxonomy" id="2016507"/>
    <lineage>
        <taxon>Bacteria</taxon>
        <taxon>Bacillati</taxon>
        <taxon>Actinomycetota</taxon>
        <taxon>Actinomycetes</taxon>
        <taxon>Propionibacteriales</taxon>
        <taxon>Propionibacteriaceae</taxon>
        <taxon>Enemella</taxon>
    </lineage>
</organism>
<dbReference type="Pfam" id="PF11992">
    <property type="entry name" value="TgpA_N"/>
    <property type="match status" value="1"/>
</dbReference>
<dbReference type="AlphaFoldDB" id="A0A255GRG3"/>
<dbReference type="Pfam" id="PF01841">
    <property type="entry name" value="Transglut_core"/>
    <property type="match status" value="1"/>
</dbReference>
<dbReference type="InterPro" id="IPR021878">
    <property type="entry name" value="TgpA_N"/>
</dbReference>
<dbReference type="Proteomes" id="UP000216311">
    <property type="component" value="Unassembled WGS sequence"/>
</dbReference>
<feature type="compositionally biased region" description="Pro residues" evidence="1">
    <location>
        <begin position="528"/>
        <end position="538"/>
    </location>
</feature>
<accession>A0A255GRG3</accession>
<dbReference type="InterPro" id="IPR052901">
    <property type="entry name" value="Bact_TGase-like"/>
</dbReference>
<dbReference type="PANTHER" id="PTHR42736:SF1">
    <property type="entry name" value="PROTEIN-GLUTAMINE GAMMA-GLUTAMYLTRANSFERASE"/>
    <property type="match status" value="1"/>
</dbReference>
<dbReference type="Gene3D" id="3.10.620.30">
    <property type="match status" value="1"/>
</dbReference>
<evidence type="ECO:0000313" key="4">
    <source>
        <dbReference type="EMBL" id="OYO18410.1"/>
    </source>
</evidence>
<dbReference type="InterPro" id="IPR038765">
    <property type="entry name" value="Papain-like_cys_pep_sf"/>
</dbReference>